<evidence type="ECO:0000256" key="7">
    <source>
        <dbReference type="HAMAP-Rule" id="MF_00038"/>
    </source>
</evidence>
<feature type="transmembrane region" description="Helical" evidence="7">
    <location>
        <begin position="197"/>
        <end position="214"/>
    </location>
</feature>
<sequence>MRTDFLIILASGAVSAALCAAVIPLLRKIKAGQYILGYVKEHESKGGTPTMGGVAFMLAIALVSIFFGIYADKRAAVCITLALAYMVVGFLDDFIKVRFKRNLGLKAYQKIVFQLVIALIAGFFCYFNKLTTINIPFTHISADLGVFFIPVAALVFIAAVNSVNLTDGLDGLAASTSFSYLLCFGVLLLLQSGGEEMRLLCLCAAGALGGYLVFNTNKASVFMGDTGSLSLGGLIAAVSVFSGNLLYIAIIGIMFVLSSISVILQVIYYKKTKRRIFLMAPLHHHFQMKGYSESKITFVYSAITAAMGLLCLCFV</sequence>
<comment type="pathway">
    <text evidence="7">Cell wall biogenesis; peptidoglycan biosynthesis.</text>
</comment>
<feature type="binding site" evidence="9">
    <location>
        <position position="164"/>
    </location>
    <ligand>
        <name>Mg(2+)</name>
        <dbReference type="ChEBI" id="CHEBI:18420"/>
    </ligand>
</feature>
<keyword evidence="7" id="KW-0573">Peptidoglycan synthesis</keyword>
<keyword evidence="7" id="KW-0131">Cell cycle</keyword>
<keyword evidence="7" id="KW-0133">Cell shape</keyword>
<comment type="function">
    <text evidence="7">Catalyzes the initial step of the lipid cycle reactions in the biosynthesis of the cell wall peptidoglycan: transfers peptidoglycan precursor phospho-MurNAc-pentapeptide from UDP-MurNAc-pentapeptide onto the lipid carrier undecaprenyl phosphate, yielding undecaprenyl-pyrophosphoryl-MurNAc-pentapeptide, known as lipid I.</text>
</comment>
<dbReference type="InterPro" id="IPR000715">
    <property type="entry name" value="Glycosyl_transferase_4"/>
</dbReference>
<dbReference type="HAMAP" id="MF_00038">
    <property type="entry name" value="MraY"/>
    <property type="match status" value="1"/>
</dbReference>
<keyword evidence="7" id="KW-0961">Cell wall biogenesis/degradation</keyword>
<keyword evidence="7 9" id="KW-0479">Metal-binding</keyword>
<dbReference type="PANTHER" id="PTHR22926:SF5">
    <property type="entry name" value="PHOSPHO-N-ACETYLMURAMOYL-PENTAPEPTIDE-TRANSFERASE HOMOLOG"/>
    <property type="match status" value="1"/>
</dbReference>
<dbReference type="GO" id="GO:0008360">
    <property type="term" value="P:regulation of cell shape"/>
    <property type="evidence" value="ECO:0007669"/>
    <property type="project" value="UniProtKB-KW"/>
</dbReference>
<dbReference type="GO" id="GO:0005886">
    <property type="term" value="C:plasma membrane"/>
    <property type="evidence" value="ECO:0007669"/>
    <property type="project" value="UniProtKB-SubCell"/>
</dbReference>
<dbReference type="GO" id="GO:0046872">
    <property type="term" value="F:metal ion binding"/>
    <property type="evidence" value="ECO:0007669"/>
    <property type="project" value="UniProtKB-KW"/>
</dbReference>
<keyword evidence="7 9" id="KW-0460">Magnesium</keyword>
<proteinExistence type="inferred from homology"/>
<dbReference type="InterPro" id="IPR018480">
    <property type="entry name" value="PNAcMuramoyl-5peptid_Trfase_CS"/>
</dbReference>
<name>A0A4Q2K603_9FIRM</name>
<dbReference type="OrthoDB" id="9805475at2"/>
<comment type="similarity">
    <text evidence="2 7">Belongs to the glycosyltransferase 4 family. MraY subfamily.</text>
</comment>
<dbReference type="GO" id="GO:0051301">
    <property type="term" value="P:cell division"/>
    <property type="evidence" value="ECO:0007669"/>
    <property type="project" value="UniProtKB-KW"/>
</dbReference>
<evidence type="ECO:0000256" key="1">
    <source>
        <dbReference type="ARBA" id="ARBA00004141"/>
    </source>
</evidence>
<feature type="transmembrane region" description="Helical" evidence="7">
    <location>
        <begin position="74"/>
        <end position="95"/>
    </location>
</feature>
<dbReference type="NCBIfam" id="TIGR00445">
    <property type="entry name" value="mraY"/>
    <property type="match status" value="1"/>
</dbReference>
<feature type="transmembrane region" description="Helical" evidence="7">
    <location>
        <begin position="221"/>
        <end position="241"/>
    </location>
</feature>
<dbReference type="EMBL" id="SDOZ01000003">
    <property type="protein sequence ID" value="RXZ58199.1"/>
    <property type="molecule type" value="Genomic_DNA"/>
</dbReference>
<keyword evidence="3 7" id="KW-0808">Transferase</keyword>
<dbReference type="AlphaFoldDB" id="A0A4Q2K603"/>
<evidence type="ECO:0000256" key="2">
    <source>
        <dbReference type="ARBA" id="ARBA00005583"/>
    </source>
</evidence>
<comment type="subcellular location">
    <subcellularLocation>
        <location evidence="7">Cell membrane</location>
        <topology evidence="7">Multi-pass membrane protein</topology>
    </subcellularLocation>
    <subcellularLocation>
        <location evidence="1">Membrane</location>
        <topology evidence="1">Multi-pass membrane protein</topology>
    </subcellularLocation>
</comment>
<evidence type="ECO:0000256" key="8">
    <source>
        <dbReference type="NCBIfam" id="TIGR00445"/>
    </source>
</evidence>
<accession>A0A4Q2K603</accession>
<feature type="binding site" evidence="9">
    <location>
        <position position="225"/>
    </location>
    <ligand>
        <name>Mg(2+)</name>
        <dbReference type="ChEBI" id="CHEBI:18420"/>
    </ligand>
</feature>
<gene>
    <name evidence="7" type="primary">mraY</name>
    <name evidence="10" type="ORF">ESZ91_09070</name>
</gene>
<dbReference type="EC" id="2.7.8.13" evidence="7 8"/>
<feature type="transmembrane region" description="Helical" evidence="7">
    <location>
        <begin position="47"/>
        <end position="68"/>
    </location>
</feature>
<evidence type="ECO:0000256" key="3">
    <source>
        <dbReference type="ARBA" id="ARBA00022679"/>
    </source>
</evidence>
<feature type="transmembrane region" description="Helical" evidence="7">
    <location>
        <begin position="6"/>
        <end position="26"/>
    </location>
</feature>
<keyword evidence="5 7" id="KW-1133">Transmembrane helix</keyword>
<feature type="transmembrane region" description="Helical" evidence="7">
    <location>
        <begin position="139"/>
        <end position="160"/>
    </location>
</feature>
<dbReference type="InterPro" id="IPR003524">
    <property type="entry name" value="PNAcMuramoyl-5peptid_Trfase"/>
</dbReference>
<dbReference type="PANTHER" id="PTHR22926">
    <property type="entry name" value="PHOSPHO-N-ACETYLMURAMOYL-PENTAPEPTIDE-TRANSFERASE"/>
    <property type="match status" value="1"/>
</dbReference>
<dbReference type="UniPathway" id="UPA00219"/>
<evidence type="ECO:0000313" key="11">
    <source>
        <dbReference type="Proteomes" id="UP000291269"/>
    </source>
</evidence>
<comment type="caution">
    <text evidence="10">The sequence shown here is derived from an EMBL/GenBank/DDBJ whole genome shotgun (WGS) entry which is preliminary data.</text>
</comment>
<dbReference type="GO" id="GO:0051992">
    <property type="term" value="F:UDP-N-acetylmuramoyl-L-alanyl-D-glutamyl-meso-2,6-diaminopimelyl-D-alanyl-D-alanine:undecaprenyl-phosphate transferase activity"/>
    <property type="evidence" value="ECO:0007669"/>
    <property type="project" value="RHEA"/>
</dbReference>
<feature type="transmembrane region" description="Helical" evidence="7">
    <location>
        <begin position="107"/>
        <end position="127"/>
    </location>
</feature>
<dbReference type="PROSITE" id="PS01348">
    <property type="entry name" value="MRAY_2"/>
    <property type="match status" value="1"/>
</dbReference>
<comment type="catalytic activity">
    <reaction evidence="7">
        <text>UDP-N-acetyl-alpha-D-muramoyl-L-alanyl-gamma-D-glutamyl-meso-2,6-diaminopimeloyl-D-alanyl-D-alanine + di-trans,octa-cis-undecaprenyl phosphate = di-trans,octa-cis-undecaprenyl diphospho-N-acetyl-alpha-D-muramoyl-L-alanyl-D-glutamyl-meso-2,6-diaminopimeloyl-D-alanyl-D-alanine + UMP</text>
        <dbReference type="Rhea" id="RHEA:28386"/>
        <dbReference type="ChEBI" id="CHEBI:57865"/>
        <dbReference type="ChEBI" id="CHEBI:60392"/>
        <dbReference type="ChEBI" id="CHEBI:61386"/>
        <dbReference type="ChEBI" id="CHEBI:61387"/>
        <dbReference type="EC" id="2.7.8.13"/>
    </reaction>
</comment>
<keyword evidence="6 7" id="KW-0472">Membrane</keyword>
<evidence type="ECO:0000256" key="9">
    <source>
        <dbReference type="PIRSR" id="PIRSR600715-1"/>
    </source>
</evidence>
<evidence type="ECO:0000256" key="5">
    <source>
        <dbReference type="ARBA" id="ARBA00022989"/>
    </source>
</evidence>
<evidence type="ECO:0000256" key="4">
    <source>
        <dbReference type="ARBA" id="ARBA00022692"/>
    </source>
</evidence>
<dbReference type="GO" id="GO:0008963">
    <property type="term" value="F:phospho-N-acetylmuramoyl-pentapeptide-transferase activity"/>
    <property type="evidence" value="ECO:0007669"/>
    <property type="project" value="UniProtKB-UniRule"/>
</dbReference>
<comment type="cofactor">
    <cofactor evidence="7 9">
        <name>Mg(2+)</name>
        <dbReference type="ChEBI" id="CHEBI:18420"/>
    </cofactor>
</comment>
<dbReference type="GO" id="GO:0009252">
    <property type="term" value="P:peptidoglycan biosynthetic process"/>
    <property type="evidence" value="ECO:0007669"/>
    <property type="project" value="UniProtKB-UniRule"/>
</dbReference>
<reference evidence="10 11" key="1">
    <citation type="journal article" date="2019" name="Gut">
        <title>Antibiotics-induced monodominance of a novel gut bacterial order.</title>
        <authorList>
            <person name="Hildebrand F."/>
            <person name="Moitinho-Silva L."/>
            <person name="Blasche S."/>
            <person name="Jahn M.T."/>
            <person name="Gossmann T.I."/>
            <person name="Heuerta-Cepas J."/>
            <person name="Hercog R."/>
            <person name="Luetge M."/>
            <person name="Bahram M."/>
            <person name="Pryszlak A."/>
            <person name="Alves R.J."/>
            <person name="Waszak S.M."/>
            <person name="Zhu A."/>
            <person name="Ye L."/>
            <person name="Costea P.I."/>
            <person name="Aalvink S."/>
            <person name="Belzer C."/>
            <person name="Forslund S.K."/>
            <person name="Sunagawa S."/>
            <person name="Hentschel U."/>
            <person name="Merten C."/>
            <person name="Patil K.R."/>
            <person name="Benes V."/>
            <person name="Bork P."/>
        </authorList>
    </citation>
    <scope>NUCLEOTIDE SEQUENCE [LARGE SCALE GENOMIC DNA]</scope>
    <source>
        <strain evidence="10 11">HDS1380</strain>
    </source>
</reference>
<dbReference type="PROSITE" id="PS01347">
    <property type="entry name" value="MRAY_1"/>
    <property type="match status" value="1"/>
</dbReference>
<keyword evidence="4 7" id="KW-0812">Transmembrane</keyword>
<dbReference type="CDD" id="cd06852">
    <property type="entry name" value="GT_MraY"/>
    <property type="match status" value="1"/>
</dbReference>
<dbReference type="Pfam" id="PF00953">
    <property type="entry name" value="Glycos_transf_4"/>
    <property type="match status" value="1"/>
</dbReference>
<dbReference type="Proteomes" id="UP000291269">
    <property type="component" value="Unassembled WGS sequence"/>
</dbReference>
<feature type="transmembrane region" description="Helical" evidence="7">
    <location>
        <begin position="172"/>
        <end position="191"/>
    </location>
</feature>
<feature type="transmembrane region" description="Helical" evidence="7">
    <location>
        <begin position="247"/>
        <end position="269"/>
    </location>
</feature>
<protein>
    <recommendedName>
        <fullName evidence="7 8">Phospho-N-acetylmuramoyl-pentapeptide-transferase</fullName>
        <ecNumber evidence="7 8">2.7.8.13</ecNumber>
    </recommendedName>
    <alternativeName>
        <fullName evidence="7">UDP-MurNAc-pentapeptide phosphotransferase</fullName>
    </alternativeName>
</protein>
<dbReference type="GO" id="GO:0071555">
    <property type="term" value="P:cell wall organization"/>
    <property type="evidence" value="ECO:0007669"/>
    <property type="project" value="UniProtKB-KW"/>
</dbReference>
<organism evidence="10 11">
    <name type="scientific">Candidatus Borkfalkia ceftriaxoniphila</name>
    <dbReference type="NCBI Taxonomy" id="2508949"/>
    <lineage>
        <taxon>Bacteria</taxon>
        <taxon>Bacillati</taxon>
        <taxon>Bacillota</taxon>
        <taxon>Clostridia</taxon>
        <taxon>Christensenellales</taxon>
        <taxon>Christensenellaceae</taxon>
        <taxon>Candidatus Borkfalkia</taxon>
    </lineage>
</organism>
<dbReference type="RefSeq" id="WP_129226466.1">
    <property type="nucleotide sequence ID" value="NZ_SDOZ01000003.1"/>
</dbReference>
<keyword evidence="7" id="KW-1003">Cell membrane</keyword>
<evidence type="ECO:0000256" key="6">
    <source>
        <dbReference type="ARBA" id="ARBA00023136"/>
    </source>
</evidence>
<keyword evidence="7" id="KW-0132">Cell division</keyword>
<evidence type="ECO:0000313" key="10">
    <source>
        <dbReference type="EMBL" id="RXZ58199.1"/>
    </source>
</evidence>
<keyword evidence="11" id="KW-1185">Reference proteome</keyword>